<dbReference type="OrthoDB" id="8954335at2759"/>
<accession>A0A1B7MJ70</accession>
<dbReference type="InterPro" id="IPR006073">
    <property type="entry name" value="GTP-bd"/>
</dbReference>
<sequence>LVFGTTSSGKISVINPIARADRSGGAAGCTSYYQGHQVDDEPFVLYDTVGLDERTFGKAPAANAKNDLKRLLRNLVRSKSRGIDLLVYCVGNGKDNGIIIGSFRNYGLVHSTIFRDDIRMVLVITGLEHYEPDMESWWSVN</sequence>
<gene>
    <name evidence="2" type="ORF">K503DRAFT_656213</name>
</gene>
<feature type="non-terminal residue" evidence="2">
    <location>
        <position position="1"/>
    </location>
</feature>
<keyword evidence="3" id="KW-1185">Reference proteome</keyword>
<name>A0A1B7MJ70_9AGAM</name>
<dbReference type="AlphaFoldDB" id="A0A1B7MJ70"/>
<organism evidence="2 3">
    <name type="scientific">Rhizopogon vinicolor AM-OR11-026</name>
    <dbReference type="NCBI Taxonomy" id="1314800"/>
    <lineage>
        <taxon>Eukaryota</taxon>
        <taxon>Fungi</taxon>
        <taxon>Dikarya</taxon>
        <taxon>Basidiomycota</taxon>
        <taxon>Agaricomycotina</taxon>
        <taxon>Agaricomycetes</taxon>
        <taxon>Agaricomycetidae</taxon>
        <taxon>Boletales</taxon>
        <taxon>Suillineae</taxon>
        <taxon>Rhizopogonaceae</taxon>
        <taxon>Rhizopogon</taxon>
    </lineage>
</organism>
<feature type="non-terminal residue" evidence="2">
    <location>
        <position position="141"/>
    </location>
</feature>
<dbReference type="EMBL" id="KV448948">
    <property type="protein sequence ID" value="OAX32657.1"/>
    <property type="molecule type" value="Genomic_DNA"/>
</dbReference>
<dbReference type="GO" id="GO:0005525">
    <property type="term" value="F:GTP binding"/>
    <property type="evidence" value="ECO:0007669"/>
    <property type="project" value="InterPro"/>
</dbReference>
<protein>
    <recommendedName>
        <fullName evidence="1">G domain-containing protein</fullName>
    </recommendedName>
</protein>
<dbReference type="InParanoid" id="A0A1B7MJ70"/>
<dbReference type="Proteomes" id="UP000092154">
    <property type="component" value="Unassembled WGS sequence"/>
</dbReference>
<evidence type="ECO:0000313" key="3">
    <source>
        <dbReference type="Proteomes" id="UP000092154"/>
    </source>
</evidence>
<feature type="domain" description="G" evidence="1">
    <location>
        <begin position="2"/>
        <end position="68"/>
    </location>
</feature>
<dbReference type="InterPro" id="IPR027417">
    <property type="entry name" value="P-loop_NTPase"/>
</dbReference>
<proteinExistence type="predicted"/>
<evidence type="ECO:0000259" key="1">
    <source>
        <dbReference type="Pfam" id="PF01926"/>
    </source>
</evidence>
<dbReference type="Gene3D" id="3.40.50.300">
    <property type="entry name" value="P-loop containing nucleotide triphosphate hydrolases"/>
    <property type="match status" value="1"/>
</dbReference>
<dbReference type="SUPFAM" id="SSF52540">
    <property type="entry name" value="P-loop containing nucleoside triphosphate hydrolases"/>
    <property type="match status" value="1"/>
</dbReference>
<reference evidence="2 3" key="1">
    <citation type="submission" date="2016-06" db="EMBL/GenBank/DDBJ databases">
        <title>Comparative genomics of the ectomycorrhizal sister species Rhizopogon vinicolor and Rhizopogon vesiculosus (Basidiomycota: Boletales) reveals a divergence of the mating type B locus.</title>
        <authorList>
            <consortium name="DOE Joint Genome Institute"/>
            <person name="Mujic A.B."/>
            <person name="Kuo A."/>
            <person name="Tritt A."/>
            <person name="Lipzen A."/>
            <person name="Chen C."/>
            <person name="Johnson J."/>
            <person name="Sharma A."/>
            <person name="Barry K."/>
            <person name="Grigoriev I.V."/>
            <person name="Spatafora J.W."/>
        </authorList>
    </citation>
    <scope>NUCLEOTIDE SEQUENCE [LARGE SCALE GENOMIC DNA]</scope>
    <source>
        <strain evidence="2 3">AM-OR11-026</strain>
    </source>
</reference>
<evidence type="ECO:0000313" key="2">
    <source>
        <dbReference type="EMBL" id="OAX32657.1"/>
    </source>
</evidence>
<dbReference type="Pfam" id="PF01926">
    <property type="entry name" value="MMR_HSR1"/>
    <property type="match status" value="1"/>
</dbReference>